<keyword evidence="1" id="KW-0472">Membrane</keyword>
<reference evidence="3 4" key="1">
    <citation type="submission" date="2022-08" db="EMBL/GenBank/DDBJ databases">
        <title>Reclassification of Massilia species as members of the genera Telluria, Duganella, Pseudoduganella, Mokoshia gen. nov. and Zemynaea gen. nov. using orthogonal and non-orthogonal genome-based approaches.</title>
        <authorList>
            <person name="Bowman J.P."/>
        </authorList>
    </citation>
    <scope>NUCLEOTIDE SEQUENCE [LARGE SCALE GENOMIC DNA]</scope>
    <source>
        <strain evidence="3 4">LMG 28164</strain>
    </source>
</reference>
<protein>
    <submittedName>
        <fullName evidence="3">DMT family transporter</fullName>
    </submittedName>
</protein>
<evidence type="ECO:0000313" key="4">
    <source>
        <dbReference type="Proteomes" id="UP001205560"/>
    </source>
</evidence>
<accession>A0ABT2A7F0</accession>
<keyword evidence="1" id="KW-1133">Transmembrane helix</keyword>
<organism evidence="3 4">
    <name type="scientific">Massilia norwichensis</name>
    <dbReference type="NCBI Taxonomy" id="1442366"/>
    <lineage>
        <taxon>Bacteria</taxon>
        <taxon>Pseudomonadati</taxon>
        <taxon>Pseudomonadota</taxon>
        <taxon>Betaproteobacteria</taxon>
        <taxon>Burkholderiales</taxon>
        <taxon>Oxalobacteraceae</taxon>
        <taxon>Telluria group</taxon>
        <taxon>Massilia</taxon>
    </lineage>
</organism>
<dbReference type="PANTHER" id="PTHR34821">
    <property type="entry name" value="INNER MEMBRANE PROTEIN YDCZ"/>
    <property type="match status" value="1"/>
</dbReference>
<gene>
    <name evidence="3" type="ORF">NX782_12480</name>
</gene>
<name>A0ABT2A7F0_9BURK</name>
<feature type="chain" id="PRO_5045524286" evidence="2">
    <location>
        <begin position="21"/>
        <end position="157"/>
    </location>
</feature>
<evidence type="ECO:0000256" key="1">
    <source>
        <dbReference type="SAM" id="Phobius"/>
    </source>
</evidence>
<keyword evidence="1" id="KW-0812">Transmembrane</keyword>
<keyword evidence="2" id="KW-0732">Signal</keyword>
<evidence type="ECO:0000313" key="3">
    <source>
        <dbReference type="EMBL" id="MCS0590020.1"/>
    </source>
</evidence>
<dbReference type="InterPro" id="IPR006750">
    <property type="entry name" value="YdcZ"/>
</dbReference>
<feature type="transmembrane region" description="Helical" evidence="1">
    <location>
        <begin position="35"/>
        <end position="59"/>
    </location>
</feature>
<feature type="transmembrane region" description="Helical" evidence="1">
    <location>
        <begin position="96"/>
        <end position="117"/>
    </location>
</feature>
<dbReference type="PANTHER" id="PTHR34821:SF2">
    <property type="entry name" value="INNER MEMBRANE PROTEIN YDCZ"/>
    <property type="match status" value="1"/>
</dbReference>
<keyword evidence="4" id="KW-1185">Reference proteome</keyword>
<feature type="transmembrane region" description="Helical" evidence="1">
    <location>
        <begin position="71"/>
        <end position="90"/>
    </location>
</feature>
<dbReference type="RefSeq" id="WP_258845794.1">
    <property type="nucleotide sequence ID" value="NZ_JANUGX010000013.1"/>
</dbReference>
<feature type="signal peptide" evidence="2">
    <location>
        <begin position="1"/>
        <end position="20"/>
    </location>
</feature>
<dbReference type="Pfam" id="PF04657">
    <property type="entry name" value="DMT_YdcZ"/>
    <property type="match status" value="1"/>
</dbReference>
<feature type="transmembrane region" description="Helical" evidence="1">
    <location>
        <begin position="129"/>
        <end position="148"/>
    </location>
</feature>
<dbReference type="EMBL" id="JANUGX010000013">
    <property type="protein sequence ID" value="MCS0590020.1"/>
    <property type="molecule type" value="Genomic_DNA"/>
</dbReference>
<dbReference type="Proteomes" id="UP001205560">
    <property type="component" value="Unassembled WGS sequence"/>
</dbReference>
<proteinExistence type="predicted"/>
<comment type="caution">
    <text evidence="3">The sequence shown here is derived from an EMBL/GenBank/DDBJ whole genome shotgun (WGS) entry which is preliminary data.</text>
</comment>
<sequence>MNLLLFLVAFGAGIAVSFQAAINSQMAAAVGANSVVAALVSFLCGTVALAVVALARGGLPDALAVLPQQPLWKFSGGFLGAAFIFCTVMLVPRIGLLNLVVLVIAGQLLTSMAIDHFGLVNVAMRKVSAVRLLGAVVMIVGVALALFGDRIAAMLDR</sequence>
<evidence type="ECO:0000256" key="2">
    <source>
        <dbReference type="SAM" id="SignalP"/>
    </source>
</evidence>